<keyword evidence="4 6" id="KW-1133">Transmembrane helix</keyword>
<feature type="transmembrane region" description="Helical" evidence="6">
    <location>
        <begin position="87"/>
        <end position="109"/>
    </location>
</feature>
<feature type="transmembrane region" description="Helical" evidence="6">
    <location>
        <begin position="406"/>
        <end position="427"/>
    </location>
</feature>
<dbReference type="Proteomes" id="UP000228900">
    <property type="component" value="Unassembled WGS sequence"/>
</dbReference>
<feature type="transmembrane region" description="Helical" evidence="6">
    <location>
        <begin position="147"/>
        <end position="165"/>
    </location>
</feature>
<evidence type="ECO:0000256" key="5">
    <source>
        <dbReference type="ARBA" id="ARBA00023136"/>
    </source>
</evidence>
<dbReference type="GO" id="GO:0034755">
    <property type="term" value="P:iron ion transmembrane transport"/>
    <property type="evidence" value="ECO:0007669"/>
    <property type="project" value="TreeGrafter"/>
</dbReference>
<gene>
    <name evidence="7" type="ORF">COT98_01625</name>
</gene>
<dbReference type="GO" id="GO:0005384">
    <property type="term" value="F:manganese ion transmembrane transporter activity"/>
    <property type="evidence" value="ECO:0007669"/>
    <property type="project" value="TreeGrafter"/>
</dbReference>
<evidence type="ECO:0000256" key="3">
    <source>
        <dbReference type="ARBA" id="ARBA00022692"/>
    </source>
</evidence>
<evidence type="ECO:0000256" key="4">
    <source>
        <dbReference type="ARBA" id="ARBA00022989"/>
    </source>
</evidence>
<dbReference type="PANTHER" id="PTHR11706">
    <property type="entry name" value="SOLUTE CARRIER PROTEIN FAMILY 11 MEMBER"/>
    <property type="match status" value="1"/>
</dbReference>
<dbReference type="InterPro" id="IPR001046">
    <property type="entry name" value="NRAMP_fam"/>
</dbReference>
<evidence type="ECO:0000256" key="1">
    <source>
        <dbReference type="ARBA" id="ARBA00004141"/>
    </source>
</evidence>
<evidence type="ECO:0000256" key="6">
    <source>
        <dbReference type="SAM" id="Phobius"/>
    </source>
</evidence>
<dbReference type="EMBL" id="PFAQ01000027">
    <property type="protein sequence ID" value="PIT94947.1"/>
    <property type="molecule type" value="Genomic_DNA"/>
</dbReference>
<organism evidence="7 8">
    <name type="scientific">Candidatus Falkowbacteria bacterium CG10_big_fil_rev_8_21_14_0_10_39_9</name>
    <dbReference type="NCBI Taxonomy" id="1974566"/>
    <lineage>
        <taxon>Bacteria</taxon>
        <taxon>Candidatus Falkowiibacteriota</taxon>
    </lineage>
</organism>
<evidence type="ECO:0000313" key="8">
    <source>
        <dbReference type="Proteomes" id="UP000228900"/>
    </source>
</evidence>
<dbReference type="PANTHER" id="PTHR11706:SF33">
    <property type="entry name" value="NATURAL RESISTANCE-ASSOCIATED MACROPHAGE PROTEIN 2"/>
    <property type="match status" value="1"/>
</dbReference>
<feature type="transmembrane region" description="Helical" evidence="6">
    <location>
        <begin position="185"/>
        <end position="206"/>
    </location>
</feature>
<dbReference type="GO" id="GO:0015086">
    <property type="term" value="F:cadmium ion transmembrane transporter activity"/>
    <property type="evidence" value="ECO:0007669"/>
    <property type="project" value="TreeGrafter"/>
</dbReference>
<dbReference type="AlphaFoldDB" id="A0A2M6WQ68"/>
<feature type="transmembrane region" description="Helical" evidence="6">
    <location>
        <begin position="298"/>
        <end position="322"/>
    </location>
</feature>
<accession>A0A2M6WQ68</accession>
<keyword evidence="5 6" id="KW-0472">Membrane</keyword>
<feature type="transmembrane region" description="Helical" evidence="6">
    <location>
        <begin position="367"/>
        <end position="386"/>
    </location>
</feature>
<keyword evidence="3 6" id="KW-0812">Transmembrane</keyword>
<feature type="transmembrane region" description="Helical" evidence="6">
    <location>
        <begin position="115"/>
        <end position="135"/>
    </location>
</feature>
<proteinExistence type="predicted"/>
<keyword evidence="2" id="KW-0813">Transport</keyword>
<feature type="transmembrane region" description="Helical" evidence="6">
    <location>
        <begin position="242"/>
        <end position="263"/>
    </location>
</feature>
<protein>
    <submittedName>
        <fullName evidence="7">Iron transporter</fullName>
    </submittedName>
</protein>
<sequence length="429" mass="46651">MFKFRKKLKNFFKVIGPGVVTGAADDDPSGIATYTQTGAQFGYGQLWTALLTLPFLTATQEACARIGAVTGKGLAANIKEHYNKKVLFADVLLVFLANTINIGADIGAMASAAQLIISINFAILTLGFTVLILVLEIFISYRKYSKILKWLVLAFLSYPITLFMIHQPWATIARATLIPNIEISFAFFFIITGVIGTTISPYMFFWESSQEVEELKAKHLYKILGMPRGLKNFLRSLRWDNLFGMLLSQFTTWSIIIVAATVLNQNGITNIGTAADAARSLEPLVSGFSNAGLIAKSIFAIGVIGLGLLAVPVLSGSASYALSEAMSWREGLNLKLKRAHGFYGVITIATLIGLMINFIGIDPIRALVFTAVFNGVVSVPLLFLIAKIARSEKIMGNYRSGQISNILVWSTFGIMSASAIAMFITLVQG</sequence>
<dbReference type="GO" id="GO:0005886">
    <property type="term" value="C:plasma membrane"/>
    <property type="evidence" value="ECO:0007669"/>
    <property type="project" value="TreeGrafter"/>
</dbReference>
<feature type="transmembrane region" description="Helical" evidence="6">
    <location>
        <begin position="342"/>
        <end position="361"/>
    </location>
</feature>
<comment type="subcellular location">
    <subcellularLocation>
        <location evidence="1">Membrane</location>
        <topology evidence="1">Multi-pass membrane protein</topology>
    </subcellularLocation>
</comment>
<dbReference type="Pfam" id="PF01566">
    <property type="entry name" value="Nramp"/>
    <property type="match status" value="1"/>
</dbReference>
<name>A0A2M6WQ68_9BACT</name>
<reference evidence="8" key="1">
    <citation type="submission" date="2017-09" db="EMBL/GenBank/DDBJ databases">
        <title>Depth-based differentiation of microbial function through sediment-hosted aquifers and enrichment of novel symbionts in the deep terrestrial subsurface.</title>
        <authorList>
            <person name="Probst A.J."/>
            <person name="Ladd B."/>
            <person name="Jarett J.K."/>
            <person name="Geller-Mcgrath D.E."/>
            <person name="Sieber C.M.K."/>
            <person name="Emerson J.B."/>
            <person name="Anantharaman K."/>
            <person name="Thomas B.C."/>
            <person name="Malmstrom R."/>
            <person name="Stieglmeier M."/>
            <person name="Klingl A."/>
            <person name="Woyke T."/>
            <person name="Ryan C.M."/>
            <person name="Banfield J.F."/>
        </authorList>
    </citation>
    <scope>NUCLEOTIDE SEQUENCE [LARGE SCALE GENOMIC DNA]</scope>
</reference>
<comment type="caution">
    <text evidence="7">The sequence shown here is derived from an EMBL/GenBank/DDBJ whole genome shotgun (WGS) entry which is preliminary data.</text>
</comment>
<evidence type="ECO:0000256" key="2">
    <source>
        <dbReference type="ARBA" id="ARBA00022448"/>
    </source>
</evidence>
<evidence type="ECO:0000313" key="7">
    <source>
        <dbReference type="EMBL" id="PIT94947.1"/>
    </source>
</evidence>